<evidence type="ECO:0000256" key="2">
    <source>
        <dbReference type="ARBA" id="ARBA00022946"/>
    </source>
</evidence>
<dbReference type="AlphaFoldDB" id="A0A1U8AMA4"/>
<protein>
    <submittedName>
        <fullName evidence="6">Transferase At1g60990, chloroplastic</fullName>
    </submittedName>
</protein>
<keyword evidence="2" id="KW-0809">Transit peptide</keyword>
<feature type="domain" description="GCVT N-terminal" evidence="3">
    <location>
        <begin position="103"/>
        <end position="327"/>
    </location>
</feature>
<evidence type="ECO:0000256" key="1">
    <source>
        <dbReference type="ARBA" id="ARBA00008609"/>
    </source>
</evidence>
<comment type="similarity">
    <text evidence="1">Belongs to the GcvT family.</text>
</comment>
<dbReference type="InterPro" id="IPR017703">
    <property type="entry name" value="YgfZ/GCV_T_CS"/>
</dbReference>
<dbReference type="Pfam" id="PF01571">
    <property type="entry name" value="GCV_T"/>
    <property type="match status" value="1"/>
</dbReference>
<dbReference type="OrthoDB" id="191995at2759"/>
<sequence length="430" mass="45889">MVAMFCFGCTSVLSLPTKPHRLIFPYSANDASQIGKNLPFSTTTASLNTFSSALATVAAITASALPFDVSPPPIDHDLLDTLADAGAMISEVGTVETFGNDDEAVHAVDEGAVVVDLTHFGRIRVTGEDKIQFLHNQSTANFECLHEGQGCDTVFVTPTARTIDIAHAWIMKNAVTLLVSPLTCKSIAEMLMKYIFLADKVEVHDISKQTCFFVILGPKSNQVMEDLNVGDLIGQPYGTHQHYSVNGMPITVGVGSVVSQEGFSLLLSPAAAVSVWKTLIGAGAIPMGANAWERLRILQGRPAPGKELTNEYNVLEAGLWNSISLNKGCYKGQETISRLITYDGVKQRLWGLHLSGPAEPGSLITVDGKKVGKLTSYTIGRNENEHVGLGYIKRKAASAGDQTSIGDVVGTVVEVPFLAQKSPLTSSSSP</sequence>
<dbReference type="PANTHER" id="PTHR43757:SF14">
    <property type="entry name" value="GLYCINE CLEAVAGE T-PROTEIN FAMILY"/>
    <property type="match status" value="1"/>
</dbReference>
<dbReference type="eggNOG" id="KOG2770">
    <property type="taxonomic scope" value="Eukaryota"/>
</dbReference>
<evidence type="ECO:0000259" key="4">
    <source>
        <dbReference type="Pfam" id="PF08669"/>
    </source>
</evidence>
<dbReference type="InterPro" id="IPR027266">
    <property type="entry name" value="TrmE/GcvT-like"/>
</dbReference>
<organism evidence="5 6">
    <name type="scientific">Nelumbo nucifera</name>
    <name type="common">Sacred lotus</name>
    <dbReference type="NCBI Taxonomy" id="4432"/>
    <lineage>
        <taxon>Eukaryota</taxon>
        <taxon>Viridiplantae</taxon>
        <taxon>Streptophyta</taxon>
        <taxon>Embryophyta</taxon>
        <taxon>Tracheophyta</taxon>
        <taxon>Spermatophyta</taxon>
        <taxon>Magnoliopsida</taxon>
        <taxon>Proteales</taxon>
        <taxon>Nelumbonaceae</taxon>
        <taxon>Nelumbo</taxon>
    </lineage>
</organism>
<keyword evidence="5" id="KW-1185">Reference proteome</keyword>
<dbReference type="GO" id="GO:0016740">
    <property type="term" value="F:transferase activity"/>
    <property type="evidence" value="ECO:0007669"/>
    <property type="project" value="UniProtKB-KW"/>
</dbReference>
<dbReference type="OMA" id="DHRTIPH"/>
<dbReference type="RefSeq" id="XP_010268964.1">
    <property type="nucleotide sequence ID" value="XM_010270662.2"/>
</dbReference>
<keyword evidence="6" id="KW-0808">Transferase</keyword>
<dbReference type="Pfam" id="PF08669">
    <property type="entry name" value="GCV_T_C"/>
    <property type="match status" value="1"/>
</dbReference>
<dbReference type="InterPro" id="IPR028896">
    <property type="entry name" value="GcvT/YgfZ/DmdA"/>
</dbReference>
<dbReference type="NCBIfam" id="TIGR03317">
    <property type="entry name" value="ygfZ_signature"/>
    <property type="match status" value="1"/>
</dbReference>
<evidence type="ECO:0000259" key="3">
    <source>
        <dbReference type="Pfam" id="PF01571"/>
    </source>
</evidence>
<dbReference type="InterPro" id="IPR029043">
    <property type="entry name" value="GcvT/YgfZ_C"/>
</dbReference>
<dbReference type="STRING" id="4432.A0A1U8AMA4"/>
<dbReference type="KEGG" id="nnu:104605774"/>
<dbReference type="InterPro" id="IPR013977">
    <property type="entry name" value="GcvT_C"/>
</dbReference>
<dbReference type="FunCoup" id="A0A1U8AMA4">
    <property type="interactions" value="659"/>
</dbReference>
<gene>
    <name evidence="6" type="primary">LOC104605774</name>
</gene>
<feature type="domain" description="Aminomethyltransferase C-terminal" evidence="4">
    <location>
        <begin position="348"/>
        <end position="406"/>
    </location>
</feature>
<dbReference type="PANTHER" id="PTHR43757">
    <property type="entry name" value="AMINOMETHYLTRANSFERASE"/>
    <property type="match status" value="1"/>
</dbReference>
<accession>A0A1U8AMA4</accession>
<dbReference type="Proteomes" id="UP000189703">
    <property type="component" value="Unplaced"/>
</dbReference>
<dbReference type="InterPro" id="IPR006222">
    <property type="entry name" value="GCVT_N"/>
</dbReference>
<proteinExistence type="inferred from homology"/>
<reference evidence="6" key="1">
    <citation type="submission" date="2025-08" db="UniProtKB">
        <authorList>
            <consortium name="RefSeq"/>
        </authorList>
    </citation>
    <scope>IDENTIFICATION</scope>
</reference>
<name>A0A1U8AMA4_NELNU</name>
<dbReference type="SUPFAM" id="SSF101790">
    <property type="entry name" value="Aminomethyltransferase beta-barrel domain"/>
    <property type="match status" value="1"/>
</dbReference>
<dbReference type="GO" id="GO:0005739">
    <property type="term" value="C:mitochondrion"/>
    <property type="evidence" value="ECO:0000318"/>
    <property type="project" value="GO_Central"/>
</dbReference>
<evidence type="ECO:0000313" key="5">
    <source>
        <dbReference type="Proteomes" id="UP000189703"/>
    </source>
</evidence>
<dbReference type="Gene3D" id="3.30.1360.120">
    <property type="entry name" value="Probable tRNA modification gtpase trme, domain 1"/>
    <property type="match status" value="1"/>
</dbReference>
<dbReference type="SUPFAM" id="SSF103025">
    <property type="entry name" value="Folate-binding domain"/>
    <property type="match status" value="1"/>
</dbReference>
<dbReference type="GeneID" id="104605774"/>
<dbReference type="FunFam" id="3.30.1360.120:FF:000021">
    <property type="entry name" value="Slr0635 protein"/>
    <property type="match status" value="1"/>
</dbReference>
<evidence type="ECO:0000313" key="6">
    <source>
        <dbReference type="RefSeq" id="XP_010268964.1"/>
    </source>
</evidence>